<proteinExistence type="predicted"/>
<feature type="transmembrane region" description="Helical" evidence="1">
    <location>
        <begin position="108"/>
        <end position="126"/>
    </location>
</feature>
<feature type="transmembrane region" description="Helical" evidence="1">
    <location>
        <begin position="85"/>
        <end position="102"/>
    </location>
</feature>
<evidence type="ECO:0000313" key="2">
    <source>
        <dbReference type="EMBL" id="DAF85119.1"/>
    </source>
</evidence>
<sequence>MNNDEIRCPRCNSTNLHVDKKGFSGGKALAGVLTVGALGALAGTIGSNNIEVTCLKCGKKFNPIKEAKQKSQREFQEEMAKNNPVGLVIVTFGSALAVFLLFVSGVSIWWSVFLFLAAIIIPLFTGNKK</sequence>
<organism evidence="2">
    <name type="scientific">Siphoviridae sp. ctxdc10</name>
    <dbReference type="NCBI Taxonomy" id="2825740"/>
    <lineage>
        <taxon>Viruses</taxon>
        <taxon>Duplodnaviria</taxon>
        <taxon>Heunggongvirae</taxon>
        <taxon>Uroviricota</taxon>
        <taxon>Caudoviricetes</taxon>
    </lineage>
</organism>
<keyword evidence="1" id="KW-1133">Transmembrane helix</keyword>
<reference evidence="2" key="1">
    <citation type="journal article" date="2021" name="Proc. Natl. Acad. Sci. U.S.A.">
        <title>A Catalog of Tens of Thousands of Viruses from Human Metagenomes Reveals Hidden Associations with Chronic Diseases.</title>
        <authorList>
            <person name="Tisza M.J."/>
            <person name="Buck C.B."/>
        </authorList>
    </citation>
    <scope>NUCLEOTIDE SEQUENCE</scope>
    <source>
        <strain evidence="2">Ctxdc10</strain>
    </source>
</reference>
<accession>A0A8S5TSH4</accession>
<name>A0A8S5TSH4_9CAUD</name>
<keyword evidence="1" id="KW-0472">Membrane</keyword>
<evidence type="ECO:0000256" key="1">
    <source>
        <dbReference type="SAM" id="Phobius"/>
    </source>
</evidence>
<dbReference type="EMBL" id="BK015918">
    <property type="protein sequence ID" value="DAF85119.1"/>
    <property type="molecule type" value="Genomic_DNA"/>
</dbReference>
<keyword evidence="1" id="KW-0812">Transmembrane</keyword>
<protein>
    <submittedName>
        <fullName evidence="2">Nucleic-acid-binding protein</fullName>
    </submittedName>
</protein>